<feature type="transmembrane region" description="Helical" evidence="1">
    <location>
        <begin position="54"/>
        <end position="73"/>
    </location>
</feature>
<keyword evidence="3" id="KW-1185">Reference proteome</keyword>
<feature type="transmembrane region" description="Helical" evidence="1">
    <location>
        <begin position="125"/>
        <end position="143"/>
    </location>
</feature>
<proteinExistence type="predicted"/>
<dbReference type="HOGENOM" id="CLU_1089133_0_0_14"/>
<keyword evidence="1" id="KW-0812">Transmembrane</keyword>
<feature type="transmembrane region" description="Helical" evidence="1">
    <location>
        <begin position="220"/>
        <end position="238"/>
    </location>
</feature>
<feature type="transmembrane region" description="Helical" evidence="1">
    <location>
        <begin position="150"/>
        <end position="171"/>
    </location>
</feature>
<keyword evidence="1" id="KW-0472">Membrane</keyword>
<reference key="2">
    <citation type="submission" date="2010-03" db="EMBL/GenBank/DDBJ databases">
        <authorList>
            <person name="Ma Z."/>
            <person name="Wang X."/>
            <person name="Liu H."/>
        </authorList>
    </citation>
    <scope>NUCLEOTIDE SEQUENCE</scope>
    <source>
        <strain>MP145</strain>
    </source>
</reference>
<dbReference type="AlphaFoldDB" id="D5E6A2"/>
<accession>D5E6A2</accession>
<feature type="transmembrane region" description="Helical" evidence="1">
    <location>
        <begin position="85"/>
        <end position="105"/>
    </location>
</feature>
<sequence>MNKLKLFILNEQNDLKKSFLNTFLKSLVFLCLLILCWLIVFVSSSFYINIKAFTFSHLVMMPLVVTYSLTHLFMNKRKTNIKNYLFNNFFLNFIVSIYLWILLGFSLLINLNKDESKLSIDFAKLFIYTFFTFLINSFIPFLLIRKIKILHFAILAVILYPILLIAALLIFPSISKNSPDSFNNIILDVLVPFYKLKFLSEILINKGQRLMLNSYYDNRVLLDLFSYTSLLFISYWCIKSYFTFVNEIKKTLTLS</sequence>
<reference evidence="2 3" key="3">
    <citation type="journal article" date="2011" name="J. Bacteriol.">
        <title>Genome sequences of Mycoplasma alligatoris A21JP2T and Mycoplasma crocodyli MP145T.</title>
        <authorList>
            <person name="Brown D.R."/>
            <person name="Farmerie W.G."/>
            <person name="May M."/>
            <person name="Benders G.A."/>
            <person name="Durkin A.S."/>
            <person name="Hlavinka K."/>
            <person name="Hostetler J."/>
            <person name="Jackson J."/>
            <person name="Johnson J."/>
            <person name="Miller R.H."/>
            <person name="Paralanov V."/>
            <person name="Radune D."/>
            <person name="Szczypinski B."/>
            <person name="Glass J.I."/>
        </authorList>
    </citation>
    <scope>NUCLEOTIDE SEQUENCE [LARGE SCALE GENOMIC DNA]</scope>
    <source>
        <strain evidence="3">ATCC 51981 / MP145</strain>
    </source>
</reference>
<evidence type="ECO:0000313" key="2">
    <source>
        <dbReference type="EMBL" id="ADE19583.1"/>
    </source>
</evidence>
<dbReference type="EMBL" id="CP001991">
    <property type="protein sequence ID" value="ADE19583.1"/>
    <property type="molecule type" value="Genomic_DNA"/>
</dbReference>
<organism evidence="2 3">
    <name type="scientific">Mycoplasma crocodyli (strain ATCC 51981 / MP145)</name>
    <dbReference type="NCBI Taxonomy" id="512564"/>
    <lineage>
        <taxon>Bacteria</taxon>
        <taxon>Bacillati</taxon>
        <taxon>Mycoplasmatota</taxon>
        <taxon>Mollicutes</taxon>
        <taxon>Mycoplasmataceae</taxon>
        <taxon>Mycoplasma</taxon>
    </lineage>
</organism>
<reference evidence="3" key="1">
    <citation type="submission" date="2010-03" db="EMBL/GenBank/DDBJ databases">
        <title>The complete genome of Mycoplasma crocodyli MP145.</title>
        <authorList>
            <person name="Glass J.I."/>
            <person name="Durkin A.S."/>
            <person name="Hostetler J."/>
            <person name="Jackson J."/>
            <person name="Johnson J."/>
            <person name="May M.A."/>
            <person name="Paralanov V."/>
            <person name="Radune D."/>
            <person name="Szczypinski B."/>
            <person name="Brown D.R."/>
        </authorList>
    </citation>
    <scope>NUCLEOTIDE SEQUENCE [LARGE SCALE GENOMIC DNA]</scope>
    <source>
        <strain evidence="3">ATCC 51981 / MP145</strain>
    </source>
</reference>
<name>D5E6A2_MYCCM</name>
<dbReference type="RefSeq" id="WP_013054360.1">
    <property type="nucleotide sequence ID" value="NC_014014.1"/>
</dbReference>
<gene>
    <name evidence="2" type="ordered locus">MCRO_0694</name>
</gene>
<evidence type="ECO:0000256" key="1">
    <source>
        <dbReference type="SAM" id="Phobius"/>
    </source>
</evidence>
<dbReference type="STRING" id="512564.MCRO_0694"/>
<keyword evidence="1" id="KW-1133">Transmembrane helix</keyword>
<feature type="transmembrane region" description="Helical" evidence="1">
    <location>
        <begin position="27"/>
        <end position="48"/>
    </location>
</feature>
<dbReference type="Proteomes" id="UP000001845">
    <property type="component" value="Chromosome"/>
</dbReference>
<protein>
    <submittedName>
        <fullName evidence="2">Putative membrane protein</fullName>
    </submittedName>
</protein>
<evidence type="ECO:0000313" key="3">
    <source>
        <dbReference type="Proteomes" id="UP000001845"/>
    </source>
</evidence>
<dbReference type="KEGG" id="mcd:MCRO_0694"/>